<dbReference type="KEGG" id="bgg:CFK41_05760"/>
<dbReference type="PANTHER" id="PTHR43230:SF3">
    <property type="entry name" value="ABC-TYPE DIPEPTIDE_OLIGOPEPTIDE TRANSPORT SYSTEM, ATPASE COMPONENT"/>
    <property type="match status" value="1"/>
</dbReference>
<evidence type="ECO:0000259" key="4">
    <source>
        <dbReference type="PROSITE" id="PS50893"/>
    </source>
</evidence>
<name>A0A291H299_9MICO</name>
<dbReference type="PANTHER" id="PTHR43230">
    <property type="entry name" value="ABC-TYPE DIPEPTIDE/OLIGOPEPTIDE TRANSPORT SYSTEM, ATPASE COMPONENT"/>
    <property type="match status" value="1"/>
</dbReference>
<organism evidence="5 6">
    <name type="scientific">Brachybacterium ginsengisoli</name>
    <dbReference type="NCBI Taxonomy" id="1331682"/>
    <lineage>
        <taxon>Bacteria</taxon>
        <taxon>Bacillati</taxon>
        <taxon>Actinomycetota</taxon>
        <taxon>Actinomycetes</taxon>
        <taxon>Micrococcales</taxon>
        <taxon>Dermabacteraceae</taxon>
        <taxon>Brachybacterium</taxon>
    </lineage>
</organism>
<evidence type="ECO:0000256" key="2">
    <source>
        <dbReference type="ARBA" id="ARBA00022741"/>
    </source>
</evidence>
<dbReference type="CDD" id="cd03257">
    <property type="entry name" value="ABC_NikE_OppD_transporters"/>
    <property type="match status" value="1"/>
</dbReference>
<evidence type="ECO:0000256" key="1">
    <source>
        <dbReference type="ARBA" id="ARBA00022448"/>
    </source>
</evidence>
<dbReference type="PROSITE" id="PS50893">
    <property type="entry name" value="ABC_TRANSPORTER_2"/>
    <property type="match status" value="1"/>
</dbReference>
<dbReference type="InterPro" id="IPR017871">
    <property type="entry name" value="ABC_transporter-like_CS"/>
</dbReference>
<dbReference type="Proteomes" id="UP000217889">
    <property type="component" value="Chromosome"/>
</dbReference>
<dbReference type="EMBL" id="CP023564">
    <property type="protein sequence ID" value="ATG56496.1"/>
    <property type="molecule type" value="Genomic_DNA"/>
</dbReference>
<dbReference type="InterPro" id="IPR027417">
    <property type="entry name" value="P-loop_NTPase"/>
</dbReference>
<dbReference type="GO" id="GO:0005524">
    <property type="term" value="F:ATP binding"/>
    <property type="evidence" value="ECO:0007669"/>
    <property type="project" value="UniProtKB-KW"/>
</dbReference>
<evidence type="ECO:0000256" key="3">
    <source>
        <dbReference type="ARBA" id="ARBA00022840"/>
    </source>
</evidence>
<dbReference type="OrthoDB" id="3677453at2"/>
<accession>A0A291H299</accession>
<dbReference type="SMART" id="SM00382">
    <property type="entry name" value="AAA"/>
    <property type="match status" value="1"/>
</dbReference>
<keyword evidence="2" id="KW-0547">Nucleotide-binding</keyword>
<dbReference type="AlphaFoldDB" id="A0A291H299"/>
<dbReference type="GO" id="GO:0016887">
    <property type="term" value="F:ATP hydrolysis activity"/>
    <property type="evidence" value="ECO:0007669"/>
    <property type="project" value="InterPro"/>
</dbReference>
<keyword evidence="3 5" id="KW-0067">ATP-binding</keyword>
<dbReference type="SUPFAM" id="SSF52540">
    <property type="entry name" value="P-loop containing nucleoside triphosphate hydrolases"/>
    <property type="match status" value="1"/>
</dbReference>
<keyword evidence="6" id="KW-1185">Reference proteome</keyword>
<dbReference type="GO" id="GO:0015833">
    <property type="term" value="P:peptide transport"/>
    <property type="evidence" value="ECO:0007669"/>
    <property type="project" value="InterPro"/>
</dbReference>
<feature type="domain" description="ABC transporter" evidence="4">
    <location>
        <begin position="25"/>
        <end position="276"/>
    </location>
</feature>
<dbReference type="InterPro" id="IPR013563">
    <property type="entry name" value="Oligopep_ABC_C"/>
</dbReference>
<reference evidence="5 6" key="1">
    <citation type="journal article" date="2014" name="Int. J. Syst. Evol. Microbiol.">
        <title>Brachybacterium ginsengisoli sp. nov., isolated from soil of a ginseng field.</title>
        <authorList>
            <person name="Hoang V.A."/>
            <person name="Kim Y.J."/>
            <person name="Nguyen N.L."/>
            <person name="Yang D.C."/>
        </authorList>
    </citation>
    <scope>NUCLEOTIDE SEQUENCE [LARGE SCALE GENOMIC DNA]</scope>
    <source>
        <strain evidence="5 6">DCY80</strain>
    </source>
</reference>
<evidence type="ECO:0000313" key="6">
    <source>
        <dbReference type="Proteomes" id="UP000217889"/>
    </source>
</evidence>
<dbReference type="PROSITE" id="PS00211">
    <property type="entry name" value="ABC_TRANSPORTER_1"/>
    <property type="match status" value="1"/>
</dbReference>
<evidence type="ECO:0000313" key="5">
    <source>
        <dbReference type="EMBL" id="ATG56496.1"/>
    </source>
</evidence>
<protein>
    <submittedName>
        <fullName evidence="5">Peptide ABC transporter ATP-binding protein</fullName>
    </submittedName>
</protein>
<dbReference type="Gene3D" id="3.40.50.300">
    <property type="entry name" value="P-loop containing nucleotide triphosphate hydrolases"/>
    <property type="match status" value="1"/>
</dbReference>
<dbReference type="NCBIfam" id="TIGR01727">
    <property type="entry name" value="oligo_HPY"/>
    <property type="match status" value="1"/>
</dbReference>
<dbReference type="InterPro" id="IPR003439">
    <property type="entry name" value="ABC_transporter-like_ATP-bd"/>
</dbReference>
<dbReference type="Pfam" id="PF08352">
    <property type="entry name" value="oligo_HPY"/>
    <property type="match status" value="1"/>
</dbReference>
<sequence length="356" mass="39281">MVPPSAQSDLAEAIVPETDRGTPVLEARDVHVHFPGTDSAGRPVTIRALDGVDLSLHAGQICALVGESGSGKTTIARLFALIHSPTSGEIRFKGEPVKVRGGRAERAYYRNVQLIYQDPFASLNGLKKIRTIISRVVKIHYPRLGRKRTQERTAELLQKVNLTPPERYLDRYPTDLSGGQRQRVAIARTLAVDPDVLLADEPTSMLDASIRLDVLNLLSDLRESEDVAVLYITHDIASARYLSDRIHVMYGGKVVESGPTERIVSAPVHPYTQLLLSAAPDPARFKGSGAPVHEAIPDARPVDTTKELRGCRFADRCPVATPRCTTEDLPLFRSTEDDHTVQCWQAENAAEYVRQR</sequence>
<keyword evidence="1" id="KW-0813">Transport</keyword>
<proteinExistence type="predicted"/>
<dbReference type="Pfam" id="PF00005">
    <property type="entry name" value="ABC_tran"/>
    <property type="match status" value="1"/>
</dbReference>
<gene>
    <name evidence="5" type="ORF">CFK41_05760</name>
</gene>
<dbReference type="InterPro" id="IPR003593">
    <property type="entry name" value="AAA+_ATPase"/>
</dbReference>